<keyword evidence="3 7" id="KW-0479">Metal-binding</keyword>
<reference evidence="9" key="1">
    <citation type="submission" date="2023-07" db="EMBL/GenBank/DDBJ databases">
        <title>Genomic Encyclopedia of Type Strains, Phase IV (KMG-IV): sequencing the most valuable type-strain genomes for metagenomic binning, comparative biology and taxonomic classification.</title>
        <authorList>
            <person name="Goeker M."/>
        </authorList>
    </citation>
    <scope>NUCLEOTIDE SEQUENCE</scope>
    <source>
        <strain evidence="9">DSM 23947</strain>
    </source>
</reference>
<evidence type="ECO:0000256" key="7">
    <source>
        <dbReference type="HAMAP-Rule" id="MF_01933"/>
    </source>
</evidence>
<dbReference type="PANTHER" id="PTHR48073:SF5">
    <property type="entry name" value="O-SUCCINYLBENZOATE SYNTHASE"/>
    <property type="match status" value="1"/>
</dbReference>
<feature type="domain" description="Mandelate racemase/muconate lactonizing enzyme C-terminal" evidence="8">
    <location>
        <begin position="142"/>
        <end position="234"/>
    </location>
</feature>
<dbReference type="Proteomes" id="UP001237207">
    <property type="component" value="Unassembled WGS sequence"/>
</dbReference>
<dbReference type="SUPFAM" id="SSF54826">
    <property type="entry name" value="Enolase N-terminal domain-like"/>
    <property type="match status" value="1"/>
</dbReference>
<keyword evidence="2 7" id="KW-0474">Menaquinone biosynthesis</keyword>
<dbReference type="InterPro" id="IPR029065">
    <property type="entry name" value="Enolase_C-like"/>
</dbReference>
<dbReference type="HAMAP" id="MF_01933">
    <property type="entry name" value="MenC_2"/>
    <property type="match status" value="1"/>
</dbReference>
<feature type="active site" description="Proton donor" evidence="7">
    <location>
        <position position="163"/>
    </location>
</feature>
<evidence type="ECO:0000259" key="8">
    <source>
        <dbReference type="SMART" id="SM00922"/>
    </source>
</evidence>
<evidence type="ECO:0000256" key="1">
    <source>
        <dbReference type="ARBA" id="ARBA00001968"/>
    </source>
</evidence>
<comment type="catalytic activity">
    <reaction evidence="7">
        <text>(1R,6R)-6-hydroxy-2-succinyl-cyclohexa-2,4-diene-1-carboxylate = 2-succinylbenzoate + H2O</text>
        <dbReference type="Rhea" id="RHEA:10196"/>
        <dbReference type="ChEBI" id="CHEBI:15377"/>
        <dbReference type="ChEBI" id="CHEBI:18325"/>
        <dbReference type="ChEBI" id="CHEBI:58689"/>
        <dbReference type="EC" id="4.2.1.113"/>
    </reaction>
</comment>
<comment type="caution">
    <text evidence="9">The sequence shown here is derived from an EMBL/GenBank/DDBJ whole genome shotgun (WGS) entry which is preliminary data.</text>
</comment>
<dbReference type="Gene3D" id="3.30.390.10">
    <property type="entry name" value="Enolase-like, N-terminal domain"/>
    <property type="match status" value="1"/>
</dbReference>
<comment type="pathway">
    <text evidence="7">Quinol/quinone metabolism; 1,4-dihydroxy-2-naphthoate biosynthesis; 1,4-dihydroxy-2-naphthoate from chorismate: step 4/7.</text>
</comment>
<dbReference type="EC" id="4.2.1.113" evidence="6 7"/>
<dbReference type="Pfam" id="PF13378">
    <property type="entry name" value="MR_MLE_C"/>
    <property type="match status" value="1"/>
</dbReference>
<keyword evidence="10" id="KW-1185">Reference proteome</keyword>
<evidence type="ECO:0000256" key="6">
    <source>
        <dbReference type="ARBA" id="ARBA00029491"/>
    </source>
</evidence>
<dbReference type="SFLD" id="SFLDF00009">
    <property type="entry name" value="o-succinylbenzoate_synthase"/>
    <property type="match status" value="1"/>
</dbReference>
<dbReference type="SFLD" id="SFLDS00001">
    <property type="entry name" value="Enolase"/>
    <property type="match status" value="1"/>
</dbReference>
<dbReference type="InterPro" id="IPR013342">
    <property type="entry name" value="Mandelate_racemase_C"/>
</dbReference>
<dbReference type="SMART" id="SM00922">
    <property type="entry name" value="MR_MLE"/>
    <property type="match status" value="1"/>
</dbReference>
<proteinExistence type="inferred from homology"/>
<comment type="cofactor">
    <cofactor evidence="1 7">
        <name>a divalent metal cation</name>
        <dbReference type="ChEBI" id="CHEBI:60240"/>
    </cofactor>
</comment>
<dbReference type="GO" id="GO:0000287">
    <property type="term" value="F:magnesium ion binding"/>
    <property type="evidence" value="ECO:0007669"/>
    <property type="project" value="UniProtKB-UniRule"/>
</dbReference>
<organism evidence="9 10">
    <name type="scientific">Oikeobacillus pervagus</name>
    <dbReference type="NCBI Taxonomy" id="1325931"/>
    <lineage>
        <taxon>Bacteria</taxon>
        <taxon>Bacillati</taxon>
        <taxon>Bacillota</taxon>
        <taxon>Bacilli</taxon>
        <taxon>Bacillales</taxon>
        <taxon>Bacillaceae</taxon>
        <taxon>Oikeobacillus</taxon>
    </lineage>
</organism>
<sequence length="367" mass="41223">MNIKHIHLHIIQMKLKSPFITHLEHVTDRKGIILKVIDDEGNIGVGEAVAFTTPWYTEETVQTCYHMIKDILFPLIRQQNISSPENVSTFFLPVRGNQMAKAAIETAIWDLWAKRENKTLASVLGGKKKVIEAGAVVGASSVEKALEQTNRLVEKGFKRIKVKIHPGLDIELVEQIRKNFPDLLLMADANSAYSLADIERLKVLDEYDLLMIEQPLAFDDIVQHSYLQKEIKTPICLDESIHSIRDVENAISLSSCQVINIKIGRVGGLNEAKKIYQLCMQHGLDVWVGGMIEFGVSRACNVALSTLEGIHIPGDIMSSNHYWEEDIIEPGITVSNGQIRVSDEIGMGYQLNEKRLQQVSVFEEILS</sequence>
<dbReference type="RefSeq" id="WP_307258626.1">
    <property type="nucleotide sequence ID" value="NZ_JAUSUC010000057.1"/>
</dbReference>
<accession>A0AAJ1T7I1</accession>
<evidence type="ECO:0000313" key="9">
    <source>
        <dbReference type="EMBL" id="MDQ0216561.1"/>
    </source>
</evidence>
<comment type="pathway">
    <text evidence="7">Quinol/quinone metabolism; menaquinone biosynthesis.</text>
</comment>
<feature type="binding site" evidence="7">
    <location>
        <position position="213"/>
    </location>
    <ligand>
        <name>Mg(2+)</name>
        <dbReference type="ChEBI" id="CHEBI:18420"/>
    </ligand>
</feature>
<evidence type="ECO:0000256" key="3">
    <source>
        <dbReference type="ARBA" id="ARBA00022723"/>
    </source>
</evidence>
<dbReference type="InterPro" id="IPR010197">
    <property type="entry name" value="OSBS/NAAAR"/>
</dbReference>
<evidence type="ECO:0000313" key="10">
    <source>
        <dbReference type="Proteomes" id="UP001237207"/>
    </source>
</evidence>
<dbReference type="InterPro" id="IPR029017">
    <property type="entry name" value="Enolase-like_N"/>
</dbReference>
<dbReference type="GO" id="GO:0016854">
    <property type="term" value="F:racemase and epimerase activity"/>
    <property type="evidence" value="ECO:0007669"/>
    <property type="project" value="UniProtKB-ARBA"/>
</dbReference>
<dbReference type="GO" id="GO:0009234">
    <property type="term" value="P:menaquinone biosynthetic process"/>
    <property type="evidence" value="ECO:0007669"/>
    <property type="project" value="UniProtKB-UniRule"/>
</dbReference>
<comment type="function">
    <text evidence="7">Converts 2-succinyl-6-hydroxy-2,4-cyclohexadiene-1-carboxylate (SHCHC) to 2-succinylbenzoate (OSB).</text>
</comment>
<dbReference type="SFLD" id="SFLDG00180">
    <property type="entry name" value="muconate_cycloisomerase"/>
    <property type="match status" value="1"/>
</dbReference>
<feature type="binding site" evidence="7">
    <location>
        <position position="188"/>
    </location>
    <ligand>
        <name>Mg(2+)</name>
        <dbReference type="ChEBI" id="CHEBI:18420"/>
    </ligand>
</feature>
<dbReference type="CDD" id="cd03317">
    <property type="entry name" value="NAAAR"/>
    <property type="match status" value="1"/>
</dbReference>
<name>A0AAJ1T7I1_9BACI</name>
<dbReference type="GO" id="GO:0043748">
    <property type="term" value="F:O-succinylbenzoate synthase activity"/>
    <property type="evidence" value="ECO:0007669"/>
    <property type="project" value="UniProtKB-EC"/>
</dbReference>
<evidence type="ECO:0000256" key="2">
    <source>
        <dbReference type="ARBA" id="ARBA00022428"/>
    </source>
</evidence>
<dbReference type="AlphaFoldDB" id="A0AAJ1T7I1"/>
<keyword evidence="4 7" id="KW-0460">Magnesium</keyword>
<dbReference type="Gene3D" id="3.20.20.120">
    <property type="entry name" value="Enolase-like C-terminal domain"/>
    <property type="match status" value="1"/>
</dbReference>
<dbReference type="EMBL" id="JAUSUC010000057">
    <property type="protein sequence ID" value="MDQ0216561.1"/>
    <property type="molecule type" value="Genomic_DNA"/>
</dbReference>
<dbReference type="SUPFAM" id="SSF51604">
    <property type="entry name" value="Enolase C-terminal domain-like"/>
    <property type="match status" value="1"/>
</dbReference>
<feature type="active site" description="Proton acceptor" evidence="7">
    <location>
        <position position="262"/>
    </location>
</feature>
<keyword evidence="5 7" id="KW-0456">Lyase</keyword>
<dbReference type="NCBIfam" id="TIGR01928">
    <property type="entry name" value="menC_lowGC_arch"/>
    <property type="match status" value="1"/>
</dbReference>
<dbReference type="Pfam" id="PF02746">
    <property type="entry name" value="MR_MLE_N"/>
    <property type="match status" value="1"/>
</dbReference>
<feature type="binding site" evidence="7">
    <location>
        <position position="238"/>
    </location>
    <ligand>
        <name>Mg(2+)</name>
        <dbReference type="ChEBI" id="CHEBI:18420"/>
    </ligand>
</feature>
<dbReference type="InterPro" id="IPR047585">
    <property type="entry name" value="MenC"/>
</dbReference>
<dbReference type="InterPro" id="IPR013341">
    <property type="entry name" value="Mandelate_racemase_N_dom"/>
</dbReference>
<dbReference type="PANTHER" id="PTHR48073">
    <property type="entry name" value="O-SUCCINYLBENZOATE SYNTHASE-RELATED"/>
    <property type="match status" value="1"/>
</dbReference>
<evidence type="ECO:0000256" key="4">
    <source>
        <dbReference type="ARBA" id="ARBA00022842"/>
    </source>
</evidence>
<gene>
    <name evidence="7" type="primary">menC</name>
    <name evidence="9" type="ORF">J2S13_003023</name>
</gene>
<evidence type="ECO:0000256" key="5">
    <source>
        <dbReference type="ARBA" id="ARBA00023239"/>
    </source>
</evidence>
<comment type="similarity">
    <text evidence="7">Belongs to the mandelate racemase/muconate lactonizing enzyme family. MenC type 2 subfamily.</text>
</comment>
<protein>
    <recommendedName>
        <fullName evidence="6 7">o-succinylbenzoate synthase</fullName>
        <shortName evidence="7">OSB synthase</shortName>
        <shortName evidence="7">OSBS</shortName>
        <ecNumber evidence="6 7">4.2.1.113</ecNumber>
    </recommendedName>
    <alternativeName>
        <fullName evidence="7">4-(2'-carboxyphenyl)-4-oxybutyric acid synthase</fullName>
    </alternativeName>
    <alternativeName>
        <fullName evidence="7">o-succinylbenzoic acid synthase</fullName>
    </alternativeName>
</protein>
<dbReference type="InterPro" id="IPR036849">
    <property type="entry name" value="Enolase-like_C_sf"/>
</dbReference>